<dbReference type="EMBL" id="JAPWGM010000005">
    <property type="protein sequence ID" value="MCZ4245297.1"/>
    <property type="molecule type" value="Genomic_DNA"/>
</dbReference>
<accession>A0ABT4LC58</accession>
<organism evidence="1 2">
    <name type="scientific">Pedobacter punctiformis</name>
    <dbReference type="NCBI Taxonomy" id="3004097"/>
    <lineage>
        <taxon>Bacteria</taxon>
        <taxon>Pseudomonadati</taxon>
        <taxon>Bacteroidota</taxon>
        <taxon>Sphingobacteriia</taxon>
        <taxon>Sphingobacteriales</taxon>
        <taxon>Sphingobacteriaceae</taxon>
        <taxon>Pedobacter</taxon>
    </lineage>
</organism>
<evidence type="ECO:0008006" key="3">
    <source>
        <dbReference type="Google" id="ProtNLM"/>
    </source>
</evidence>
<dbReference type="Proteomes" id="UP001144347">
    <property type="component" value="Unassembled WGS sequence"/>
</dbReference>
<name>A0ABT4LC58_9SPHI</name>
<evidence type="ECO:0000313" key="1">
    <source>
        <dbReference type="EMBL" id="MCZ4245297.1"/>
    </source>
</evidence>
<gene>
    <name evidence="1" type="ORF">O0955_14910</name>
</gene>
<protein>
    <recommendedName>
        <fullName evidence="3">DUF3568 domain-containing protein</fullName>
    </recommendedName>
</protein>
<comment type="caution">
    <text evidence="1">The sequence shown here is derived from an EMBL/GenBank/DDBJ whole genome shotgun (WGS) entry which is preliminary data.</text>
</comment>
<proteinExistence type="predicted"/>
<evidence type="ECO:0000313" key="2">
    <source>
        <dbReference type="Proteomes" id="UP001144347"/>
    </source>
</evidence>
<keyword evidence="2" id="KW-1185">Reference proteome</keyword>
<sequence length="121" mass="13651">MKYLIYIISILLFTMGYGCKNRNNNLNITITDTNDSYNFKAAYPENKTEILEKYLDSALNNKLDLDSDLDLIVAIKNGEKINLKASSGKLEINFNKSGSTATGYMQVKRIAEEANKLLTKE</sequence>
<dbReference type="PROSITE" id="PS51257">
    <property type="entry name" value="PROKAR_LIPOPROTEIN"/>
    <property type="match status" value="1"/>
</dbReference>
<dbReference type="RefSeq" id="WP_269428352.1">
    <property type="nucleotide sequence ID" value="NZ_JAPWGM010000005.1"/>
</dbReference>
<reference evidence="1" key="1">
    <citation type="submission" date="2022-12" db="EMBL/GenBank/DDBJ databases">
        <title>Genome sequence of HCMS5-2.</title>
        <authorList>
            <person name="Woo H."/>
        </authorList>
    </citation>
    <scope>NUCLEOTIDE SEQUENCE</scope>
    <source>
        <strain evidence="1">HCMS5-2</strain>
    </source>
</reference>